<dbReference type="AlphaFoldDB" id="A0AA36EGJ9"/>
<dbReference type="Proteomes" id="UP001177003">
    <property type="component" value="Chromosome 8"/>
</dbReference>
<gene>
    <name evidence="1" type="ORF">LSALG_LOCUS34575</name>
</gene>
<accession>A0AA36EGJ9</accession>
<protein>
    <submittedName>
        <fullName evidence="1">Uncharacterized protein</fullName>
    </submittedName>
</protein>
<reference evidence="1" key="1">
    <citation type="submission" date="2023-04" db="EMBL/GenBank/DDBJ databases">
        <authorList>
            <person name="Vijverberg K."/>
            <person name="Xiong W."/>
            <person name="Schranz E."/>
        </authorList>
    </citation>
    <scope>NUCLEOTIDE SEQUENCE</scope>
</reference>
<organism evidence="1 2">
    <name type="scientific">Lactuca saligna</name>
    <name type="common">Willowleaf lettuce</name>
    <dbReference type="NCBI Taxonomy" id="75948"/>
    <lineage>
        <taxon>Eukaryota</taxon>
        <taxon>Viridiplantae</taxon>
        <taxon>Streptophyta</taxon>
        <taxon>Embryophyta</taxon>
        <taxon>Tracheophyta</taxon>
        <taxon>Spermatophyta</taxon>
        <taxon>Magnoliopsida</taxon>
        <taxon>eudicotyledons</taxon>
        <taxon>Gunneridae</taxon>
        <taxon>Pentapetalae</taxon>
        <taxon>asterids</taxon>
        <taxon>campanulids</taxon>
        <taxon>Asterales</taxon>
        <taxon>Asteraceae</taxon>
        <taxon>Cichorioideae</taxon>
        <taxon>Cichorieae</taxon>
        <taxon>Lactucinae</taxon>
        <taxon>Lactuca</taxon>
    </lineage>
</organism>
<proteinExistence type="predicted"/>
<name>A0AA36EGJ9_LACSI</name>
<keyword evidence="2" id="KW-1185">Reference proteome</keyword>
<evidence type="ECO:0000313" key="2">
    <source>
        <dbReference type="Proteomes" id="UP001177003"/>
    </source>
</evidence>
<sequence length="136" mass="15640">MGMSNLLPNFDRQILLDLFKNKANTFNSSISLSFPHPEHRYVMNYIDEADVLQLKNVMSETKDIVHLYLEVFKGRVEEIALFDNIVTYNGHNIVSDNVEHGSGEEIVELNEVEEQNLDDFGKLGEKTLSDDEKSYE</sequence>
<evidence type="ECO:0000313" key="1">
    <source>
        <dbReference type="EMBL" id="CAI9295648.1"/>
    </source>
</evidence>
<dbReference type="EMBL" id="OX465084">
    <property type="protein sequence ID" value="CAI9295648.1"/>
    <property type="molecule type" value="Genomic_DNA"/>
</dbReference>